<evidence type="ECO:0008006" key="11">
    <source>
        <dbReference type="Google" id="ProtNLM"/>
    </source>
</evidence>
<sequence>MSDQLIPSKVFDELKEKIEEETEVRQNLGKLADEVEKQNAYALGLLSRIHSLPRAQWRPVLDSVDEVIYKQIKAIDELKELANKHPYYKYNQKWTHKIQDAIYVAMLNIWLGGLPGIKGGKVGDFFTLDDVETLYTVPVNVKDRDCFHVTIEEYLLAATQLTDELSRLATNSVTLGDYELAVKISKFIKDLHAGFQLLNLKNDILRKRVDAVKYHVKKVEDVVYDLTLRKLIPTNASQNDPNAQ</sequence>
<dbReference type="InterPro" id="IPR016068">
    <property type="entry name" value="Translin_N"/>
</dbReference>
<keyword evidence="6" id="KW-0238">DNA-binding</keyword>
<reference evidence="9 10" key="1">
    <citation type="submission" date="2018-08" db="EMBL/GenBank/DDBJ databases">
        <title>Draft genome of the lignicolous fungus Coniochaeta pulveracea.</title>
        <authorList>
            <person name="Borstlap C.J."/>
            <person name="De Witt R.N."/>
            <person name="Botha A."/>
            <person name="Volschenk H."/>
        </authorList>
    </citation>
    <scope>NUCLEOTIDE SEQUENCE [LARGE SCALE GENOMIC DNA]</scope>
    <source>
        <strain evidence="9 10">CAB683</strain>
    </source>
</reference>
<evidence type="ECO:0000256" key="2">
    <source>
        <dbReference type="ARBA" id="ARBA00004496"/>
    </source>
</evidence>
<dbReference type="Gene3D" id="1.20.58.200">
    <property type="entry name" value="Translin, domain 2"/>
    <property type="match status" value="1"/>
</dbReference>
<keyword evidence="8" id="KW-0175">Coiled coil</keyword>
<evidence type="ECO:0000256" key="6">
    <source>
        <dbReference type="ARBA" id="ARBA00023125"/>
    </source>
</evidence>
<comment type="caution">
    <text evidence="9">The sequence shown here is derived from an EMBL/GenBank/DDBJ whole genome shotgun (WGS) entry which is preliminary data.</text>
</comment>
<dbReference type="Gene3D" id="1.20.58.190">
    <property type="entry name" value="Translin, domain 1"/>
    <property type="match status" value="1"/>
</dbReference>
<evidence type="ECO:0000256" key="8">
    <source>
        <dbReference type="SAM" id="Coils"/>
    </source>
</evidence>
<dbReference type="STRING" id="177199.A0A420YFE1"/>
<comment type="subcellular location">
    <subcellularLocation>
        <location evidence="2">Cytoplasm</location>
    </subcellularLocation>
    <subcellularLocation>
        <location evidence="1">Nucleus</location>
    </subcellularLocation>
</comment>
<organism evidence="9 10">
    <name type="scientific">Coniochaeta pulveracea</name>
    <dbReference type="NCBI Taxonomy" id="177199"/>
    <lineage>
        <taxon>Eukaryota</taxon>
        <taxon>Fungi</taxon>
        <taxon>Dikarya</taxon>
        <taxon>Ascomycota</taxon>
        <taxon>Pezizomycotina</taxon>
        <taxon>Sordariomycetes</taxon>
        <taxon>Sordariomycetidae</taxon>
        <taxon>Coniochaetales</taxon>
        <taxon>Coniochaetaceae</taxon>
        <taxon>Coniochaeta</taxon>
    </lineage>
</organism>
<dbReference type="Pfam" id="PF01997">
    <property type="entry name" value="Translin"/>
    <property type="match status" value="1"/>
</dbReference>
<dbReference type="PANTHER" id="PTHR10741">
    <property type="entry name" value="TRANSLIN AND TRANSLIN ASSOCIATED PROTEIN X"/>
    <property type="match status" value="1"/>
</dbReference>
<dbReference type="InterPro" id="IPR002848">
    <property type="entry name" value="Translin_fam"/>
</dbReference>
<keyword evidence="7" id="KW-0539">Nucleus</keyword>
<evidence type="ECO:0000256" key="7">
    <source>
        <dbReference type="ARBA" id="ARBA00023242"/>
    </source>
</evidence>
<name>A0A420YFE1_9PEZI</name>
<dbReference type="GO" id="GO:0003697">
    <property type="term" value="F:single-stranded DNA binding"/>
    <property type="evidence" value="ECO:0007669"/>
    <property type="project" value="InterPro"/>
</dbReference>
<accession>A0A420YFE1</accession>
<keyword evidence="10" id="KW-1185">Reference proteome</keyword>
<keyword evidence="5" id="KW-0694">RNA-binding</keyword>
<dbReference type="InterPro" id="IPR036081">
    <property type="entry name" value="Translin_sf"/>
</dbReference>
<dbReference type="AlphaFoldDB" id="A0A420YFE1"/>
<evidence type="ECO:0000256" key="4">
    <source>
        <dbReference type="ARBA" id="ARBA00022490"/>
    </source>
</evidence>
<dbReference type="FunFam" id="1.20.58.200:FF:000002">
    <property type="entry name" value="Putative translin"/>
    <property type="match status" value="1"/>
</dbReference>
<evidence type="ECO:0000256" key="5">
    <source>
        <dbReference type="ARBA" id="ARBA00022884"/>
    </source>
</evidence>
<dbReference type="InterPro" id="IPR016069">
    <property type="entry name" value="Translin_C"/>
</dbReference>
<dbReference type="GO" id="GO:0043565">
    <property type="term" value="F:sequence-specific DNA binding"/>
    <property type="evidence" value="ECO:0007669"/>
    <property type="project" value="InterPro"/>
</dbReference>
<evidence type="ECO:0000256" key="3">
    <source>
        <dbReference type="ARBA" id="ARBA00005902"/>
    </source>
</evidence>
<dbReference type="GO" id="GO:0003723">
    <property type="term" value="F:RNA binding"/>
    <property type="evidence" value="ECO:0007669"/>
    <property type="project" value="UniProtKB-KW"/>
</dbReference>
<evidence type="ECO:0000313" key="9">
    <source>
        <dbReference type="EMBL" id="RKU46613.1"/>
    </source>
</evidence>
<comment type="similarity">
    <text evidence="3">Belongs to the translin family.</text>
</comment>
<feature type="coiled-coil region" evidence="8">
    <location>
        <begin position="11"/>
        <end position="38"/>
    </location>
</feature>
<evidence type="ECO:0000256" key="1">
    <source>
        <dbReference type="ARBA" id="ARBA00004123"/>
    </source>
</evidence>
<dbReference type="GO" id="GO:0016070">
    <property type="term" value="P:RNA metabolic process"/>
    <property type="evidence" value="ECO:0007669"/>
    <property type="project" value="InterPro"/>
</dbReference>
<dbReference type="SUPFAM" id="SSF74784">
    <property type="entry name" value="Translin"/>
    <property type="match status" value="1"/>
</dbReference>
<dbReference type="CDD" id="cd14819">
    <property type="entry name" value="Translin"/>
    <property type="match status" value="1"/>
</dbReference>
<dbReference type="InterPro" id="IPR033956">
    <property type="entry name" value="Translin"/>
</dbReference>
<evidence type="ECO:0000313" key="10">
    <source>
        <dbReference type="Proteomes" id="UP000275385"/>
    </source>
</evidence>
<dbReference type="OrthoDB" id="829at2759"/>
<dbReference type="EMBL" id="QVQW01000013">
    <property type="protein sequence ID" value="RKU46613.1"/>
    <property type="molecule type" value="Genomic_DNA"/>
</dbReference>
<keyword evidence="4" id="KW-0963">Cytoplasm</keyword>
<dbReference type="Proteomes" id="UP000275385">
    <property type="component" value="Unassembled WGS sequence"/>
</dbReference>
<protein>
    <recommendedName>
        <fullName evidence="11">Translin</fullName>
    </recommendedName>
</protein>
<gene>
    <name evidence="9" type="ORF">DL546_006895</name>
</gene>
<proteinExistence type="inferred from homology"/>
<dbReference type="GO" id="GO:0005737">
    <property type="term" value="C:cytoplasm"/>
    <property type="evidence" value="ECO:0007669"/>
    <property type="project" value="UniProtKB-SubCell"/>
</dbReference>
<dbReference type="GO" id="GO:0005634">
    <property type="term" value="C:nucleus"/>
    <property type="evidence" value="ECO:0007669"/>
    <property type="project" value="UniProtKB-SubCell"/>
</dbReference>